<protein>
    <submittedName>
        <fullName evidence="2">Uncharacterized protein</fullName>
    </submittedName>
</protein>
<sequence length="226" mass="26235">MVVLEPGAPIDWSYEGRPARRLVIDKAAYVQDDDADGDSDNNAVPDVDHPLSKTLRQIPPDSIYLWCSYCDHCREVTPNSFKKDKNKKQRHSLEDIICGEPDKMGRRPVIQELDQKAVRDTGKWKKMRGHWFSCLQKRWIVHHPEVRAVYEKDKMALEKHIAPLFRNSRRKYSQLDTVTSDGKANGAFYKRQSNKNLKARAQKEWEDKARSTWMNASTNNGHDTAR</sequence>
<reference evidence="2" key="1">
    <citation type="submission" date="2020-06" db="EMBL/GenBank/DDBJ databases">
        <authorList>
            <consortium name="Plant Systems Biology data submission"/>
        </authorList>
    </citation>
    <scope>NUCLEOTIDE SEQUENCE</scope>
    <source>
        <strain evidence="2">D6</strain>
    </source>
</reference>
<evidence type="ECO:0000313" key="3">
    <source>
        <dbReference type="Proteomes" id="UP001153069"/>
    </source>
</evidence>
<accession>A0A9N8HM76</accession>
<feature type="region of interest" description="Disordered" evidence="1">
    <location>
        <begin position="190"/>
        <end position="226"/>
    </location>
</feature>
<dbReference type="Proteomes" id="UP001153069">
    <property type="component" value="Unassembled WGS sequence"/>
</dbReference>
<dbReference type="AlphaFoldDB" id="A0A9N8HM76"/>
<keyword evidence="3" id="KW-1185">Reference proteome</keyword>
<gene>
    <name evidence="2" type="ORF">SEMRO_725_G193250.1</name>
</gene>
<feature type="region of interest" description="Disordered" evidence="1">
    <location>
        <begin position="32"/>
        <end position="52"/>
    </location>
</feature>
<evidence type="ECO:0000313" key="2">
    <source>
        <dbReference type="EMBL" id="CAB9515578.1"/>
    </source>
</evidence>
<evidence type="ECO:0000256" key="1">
    <source>
        <dbReference type="SAM" id="MobiDB-lite"/>
    </source>
</evidence>
<comment type="caution">
    <text evidence="2">The sequence shown here is derived from an EMBL/GenBank/DDBJ whole genome shotgun (WGS) entry which is preliminary data.</text>
</comment>
<feature type="compositionally biased region" description="Polar residues" evidence="1">
    <location>
        <begin position="212"/>
        <end position="226"/>
    </location>
</feature>
<proteinExistence type="predicted"/>
<feature type="compositionally biased region" description="Basic and acidic residues" evidence="1">
    <location>
        <begin position="201"/>
        <end position="210"/>
    </location>
</feature>
<organism evidence="2 3">
    <name type="scientific">Seminavis robusta</name>
    <dbReference type="NCBI Taxonomy" id="568900"/>
    <lineage>
        <taxon>Eukaryota</taxon>
        <taxon>Sar</taxon>
        <taxon>Stramenopiles</taxon>
        <taxon>Ochrophyta</taxon>
        <taxon>Bacillariophyta</taxon>
        <taxon>Bacillariophyceae</taxon>
        <taxon>Bacillariophycidae</taxon>
        <taxon>Naviculales</taxon>
        <taxon>Naviculaceae</taxon>
        <taxon>Seminavis</taxon>
    </lineage>
</organism>
<name>A0A9N8HM76_9STRA</name>
<dbReference type="EMBL" id="CAICTM010000724">
    <property type="protein sequence ID" value="CAB9515578.1"/>
    <property type="molecule type" value="Genomic_DNA"/>
</dbReference>